<name>A0A1W2EK84_9HYPH</name>
<gene>
    <name evidence="2" type="ORF">SAMN06297251_12740</name>
</gene>
<evidence type="ECO:0000313" key="2">
    <source>
        <dbReference type="EMBL" id="SMD10139.1"/>
    </source>
</evidence>
<accession>A0A1W2EK84</accession>
<dbReference type="RefSeq" id="WP_084412432.1">
    <property type="nucleotide sequence ID" value="NZ_FWXR01000027.1"/>
</dbReference>
<dbReference type="EMBL" id="FWXR01000027">
    <property type="protein sequence ID" value="SMD10139.1"/>
    <property type="molecule type" value="Genomic_DNA"/>
</dbReference>
<proteinExistence type="predicted"/>
<dbReference type="AlphaFoldDB" id="A0A1W2EK84"/>
<keyword evidence="3" id="KW-1185">Reference proteome</keyword>
<evidence type="ECO:0000313" key="3">
    <source>
        <dbReference type="Proteomes" id="UP000192656"/>
    </source>
</evidence>
<dbReference type="STRING" id="937218.SAMN06297251_12740"/>
<reference evidence="2 3" key="1">
    <citation type="submission" date="2017-04" db="EMBL/GenBank/DDBJ databases">
        <authorList>
            <person name="Afonso C.L."/>
            <person name="Miller P.J."/>
            <person name="Scott M.A."/>
            <person name="Spackman E."/>
            <person name="Goraichik I."/>
            <person name="Dimitrov K.M."/>
            <person name="Suarez D.L."/>
            <person name="Swayne D.E."/>
        </authorList>
    </citation>
    <scope>NUCLEOTIDE SEQUENCE [LARGE SCALE GENOMIC DNA]</scope>
    <source>
        <strain evidence="2 3">CGMCC 1.10972</strain>
    </source>
</reference>
<dbReference type="Proteomes" id="UP000192656">
    <property type="component" value="Unassembled WGS sequence"/>
</dbReference>
<sequence length="130" mass="14386">MALPSERAVAPSSDLLFTRDFILHLIERSDVTRLRNGHFRLVLPVTGEDLDRLAALGAACEDFEEDDHSEEGDPAEADGSDEPELGWLIRSGLAGSGCEEPCRHDHFRRYRDEFDFDGVCAEPELVGGAE</sequence>
<protein>
    <submittedName>
        <fullName evidence="2">Uncharacterized protein</fullName>
    </submittedName>
</protein>
<feature type="region of interest" description="Disordered" evidence="1">
    <location>
        <begin position="62"/>
        <end position="84"/>
    </location>
</feature>
<evidence type="ECO:0000256" key="1">
    <source>
        <dbReference type="SAM" id="MobiDB-lite"/>
    </source>
</evidence>
<organism evidence="2 3">
    <name type="scientific">Fulvimarina manganoxydans</name>
    <dbReference type="NCBI Taxonomy" id="937218"/>
    <lineage>
        <taxon>Bacteria</taxon>
        <taxon>Pseudomonadati</taxon>
        <taxon>Pseudomonadota</taxon>
        <taxon>Alphaproteobacteria</taxon>
        <taxon>Hyphomicrobiales</taxon>
        <taxon>Aurantimonadaceae</taxon>
        <taxon>Fulvimarina</taxon>
    </lineage>
</organism>